<dbReference type="GO" id="GO:0032259">
    <property type="term" value="P:methylation"/>
    <property type="evidence" value="ECO:0007669"/>
    <property type="project" value="UniProtKB-KW"/>
</dbReference>
<comment type="caution">
    <text evidence="6">The sequence shown here is derived from an EMBL/GenBank/DDBJ whole genome shotgun (WGS) entry which is preliminary data.</text>
</comment>
<dbReference type="InterPro" id="IPR050447">
    <property type="entry name" value="Erg6_SMT_methyltransf"/>
</dbReference>
<dbReference type="AlphaFoldDB" id="A0A084G3R8"/>
<dbReference type="EMBL" id="JOWA01000104">
    <property type="protein sequence ID" value="KEZ41980.1"/>
    <property type="molecule type" value="Genomic_DNA"/>
</dbReference>
<reference evidence="6 7" key="1">
    <citation type="journal article" date="2014" name="Genome Announc.">
        <title>Draft genome sequence of the pathogenic fungus Scedosporium apiospermum.</title>
        <authorList>
            <person name="Vandeputte P."/>
            <person name="Ghamrawi S."/>
            <person name="Rechenmann M."/>
            <person name="Iltis A."/>
            <person name="Giraud S."/>
            <person name="Fleury M."/>
            <person name="Thornton C."/>
            <person name="Delhaes L."/>
            <person name="Meyer W."/>
            <person name="Papon N."/>
            <person name="Bouchara J.P."/>
        </authorList>
    </citation>
    <scope>NUCLEOTIDE SEQUENCE [LARGE SCALE GENOMIC DNA]</scope>
    <source>
        <strain evidence="6 7">IHEM 14462</strain>
    </source>
</reference>
<dbReference type="InterPro" id="IPR041698">
    <property type="entry name" value="Methyltransf_25"/>
</dbReference>
<proteinExistence type="inferred from homology"/>
<keyword evidence="1 4" id="KW-0808">Transferase</keyword>
<sequence>MTSSNENHRQLSVVRGTTFENVLHKGSRDTVGMSAMMKKNYDAQQAASDEYFKHWTSKTAESETEETRETRQAGYESLTRQYYNLATDFYEYGFGQSFHFSRAGIGESFQQTLARHEHYLARIINITDGMKVLDVGCGVGGPARQIAKFTGAKVVGLNLNEYQIERARRYTSEHGMDDQVQFVQGDFMNIPFDDDTFDAVYAIEATVHAPSLEAVYSEIFRVLKPGGTFGVYEWVMTERYDDDDPKHRKIRLDIEKGDGIANMVKASEAVRAIEAAGFEMLAHEDLADRPDPSPWYWPLDSGSWRHVQTFGDLFYTFRMTYIGRSLTHLVLSALEATRLAPPGVVKMSENLCEAADALVLGGKERIFTPMYLMVGRKPVKDAR</sequence>
<gene>
    <name evidence="6" type="ORF">SAPIO_CDS6557</name>
</gene>
<dbReference type="OMA" id="DFYEYGF"/>
<evidence type="ECO:0000256" key="2">
    <source>
        <dbReference type="ARBA" id="ARBA00029435"/>
    </source>
</evidence>
<dbReference type="RefSeq" id="XP_016641779.1">
    <property type="nucleotide sequence ID" value="XM_016788626.1"/>
</dbReference>
<keyword evidence="7" id="KW-1185">Reference proteome</keyword>
<protein>
    <submittedName>
        <fullName evidence="6">Sterol 24-C-methyltransferase</fullName>
        <ecNumber evidence="6">2.1.1.263</ecNumber>
        <ecNumber evidence="6">2.1.1.41</ecNumber>
    </submittedName>
</protein>
<evidence type="ECO:0000313" key="6">
    <source>
        <dbReference type="EMBL" id="KEZ41980.1"/>
    </source>
</evidence>
<dbReference type="SUPFAM" id="SSF53335">
    <property type="entry name" value="S-adenosyl-L-methionine-dependent methyltransferases"/>
    <property type="match status" value="1"/>
</dbReference>
<evidence type="ECO:0000313" key="7">
    <source>
        <dbReference type="Proteomes" id="UP000028545"/>
    </source>
</evidence>
<dbReference type="InterPro" id="IPR030384">
    <property type="entry name" value="MeTrfase_SMT"/>
</dbReference>
<dbReference type="Proteomes" id="UP000028545">
    <property type="component" value="Unassembled WGS sequence"/>
</dbReference>
<dbReference type="GO" id="GO:0006696">
    <property type="term" value="P:ergosterol biosynthetic process"/>
    <property type="evidence" value="ECO:0007669"/>
    <property type="project" value="TreeGrafter"/>
</dbReference>
<dbReference type="OrthoDB" id="540004at2759"/>
<dbReference type="Pfam" id="PF08498">
    <property type="entry name" value="Sterol_MT_C"/>
    <property type="match status" value="1"/>
</dbReference>
<evidence type="ECO:0000256" key="3">
    <source>
        <dbReference type="ARBA" id="ARBA00038188"/>
    </source>
</evidence>
<evidence type="ECO:0000256" key="4">
    <source>
        <dbReference type="PROSITE-ProRule" id="PRU01022"/>
    </source>
</evidence>
<comment type="similarity">
    <text evidence="3 4">Belongs to the class I-like SAM-binding methyltransferase superfamily. Erg6/SMT family.</text>
</comment>
<accession>A0A084G3R8</accession>
<dbReference type="CDD" id="cd02440">
    <property type="entry name" value="AdoMet_MTases"/>
    <property type="match status" value="1"/>
</dbReference>
<dbReference type="GO" id="GO:0005783">
    <property type="term" value="C:endoplasmic reticulum"/>
    <property type="evidence" value="ECO:0007669"/>
    <property type="project" value="TreeGrafter"/>
</dbReference>
<dbReference type="Pfam" id="PF13649">
    <property type="entry name" value="Methyltransf_25"/>
    <property type="match status" value="1"/>
</dbReference>
<dbReference type="GeneID" id="27725629"/>
<dbReference type="KEGG" id="sapo:SAPIO_CDS6557"/>
<evidence type="ECO:0000259" key="5">
    <source>
        <dbReference type="PROSITE" id="PS51685"/>
    </source>
</evidence>
<name>A0A084G3R8_PSEDA</name>
<keyword evidence="4" id="KW-0949">S-adenosyl-L-methionine</keyword>
<organism evidence="6 7">
    <name type="scientific">Pseudallescheria apiosperma</name>
    <name type="common">Scedosporium apiospermum</name>
    <dbReference type="NCBI Taxonomy" id="563466"/>
    <lineage>
        <taxon>Eukaryota</taxon>
        <taxon>Fungi</taxon>
        <taxon>Dikarya</taxon>
        <taxon>Ascomycota</taxon>
        <taxon>Pezizomycotina</taxon>
        <taxon>Sordariomycetes</taxon>
        <taxon>Hypocreomycetidae</taxon>
        <taxon>Microascales</taxon>
        <taxon>Microascaceae</taxon>
        <taxon>Scedosporium</taxon>
    </lineage>
</organism>
<dbReference type="VEuPathDB" id="FungiDB:SAPIO_CDS6557"/>
<dbReference type="EC" id="2.1.1.41" evidence="6"/>
<dbReference type="InterPro" id="IPR029063">
    <property type="entry name" value="SAM-dependent_MTases_sf"/>
</dbReference>
<keyword evidence="4 6" id="KW-0489">Methyltransferase</keyword>
<dbReference type="PANTHER" id="PTHR44068:SF1">
    <property type="entry name" value="HYPOTHETICAL LOC100005854"/>
    <property type="match status" value="1"/>
</dbReference>
<feature type="domain" description="SAM-dependent methyltransferase Erg6/SMT-type" evidence="5">
    <location>
        <begin position="82"/>
        <end position="378"/>
    </location>
</feature>
<dbReference type="PANTHER" id="PTHR44068">
    <property type="entry name" value="ZGC:194242"/>
    <property type="match status" value="1"/>
</dbReference>
<dbReference type="EC" id="2.1.1.263" evidence="6"/>
<evidence type="ECO:0000256" key="1">
    <source>
        <dbReference type="ARBA" id="ARBA00022679"/>
    </source>
</evidence>
<dbReference type="PROSITE" id="PS51685">
    <property type="entry name" value="SAM_MT_ERG6_SMT"/>
    <property type="match status" value="1"/>
</dbReference>
<comment type="pathway">
    <text evidence="2">Steroid metabolism; ergosterol biosynthesis.</text>
</comment>
<dbReference type="GO" id="GO:0003838">
    <property type="term" value="F:sterol 24-C-methyltransferase activity"/>
    <property type="evidence" value="ECO:0007669"/>
    <property type="project" value="TreeGrafter"/>
</dbReference>
<dbReference type="Gene3D" id="3.40.50.150">
    <property type="entry name" value="Vaccinia Virus protein VP39"/>
    <property type="match status" value="1"/>
</dbReference>
<dbReference type="HOGENOM" id="CLU_039068_5_3_1"/>
<dbReference type="InterPro" id="IPR013705">
    <property type="entry name" value="Sterol_MeTrfase_C"/>
</dbReference>